<comment type="subcellular location">
    <subcellularLocation>
        <location evidence="9">Cytoplasm</location>
    </subcellularLocation>
    <text evidence="9">The SRP-RNC complex is targeted to the cytoplasmic membrane.</text>
</comment>
<keyword evidence="6 9" id="KW-0733">Signal recognition particle</keyword>
<dbReference type="EMBL" id="JABDJR010000269">
    <property type="protein sequence ID" value="NNF06488.1"/>
    <property type="molecule type" value="Genomic_DNA"/>
</dbReference>
<dbReference type="HAMAP" id="MF_00306">
    <property type="entry name" value="SRP54"/>
    <property type="match status" value="1"/>
</dbReference>
<evidence type="ECO:0000256" key="6">
    <source>
        <dbReference type="ARBA" id="ARBA00023135"/>
    </source>
</evidence>
<keyword evidence="3 9" id="KW-0378">Hydrolase</keyword>
<dbReference type="InterPro" id="IPR042101">
    <property type="entry name" value="SRP54_N_sf"/>
</dbReference>
<comment type="function">
    <text evidence="9">Involved in targeting and insertion of nascent membrane proteins into the cytoplasmic membrane. Binds to the hydrophobic signal sequence of the ribosome-nascent chain (RNC) as it emerges from the ribosomes. The SRP-RNC complex is then targeted to the cytoplasmic membrane where it interacts with the SRP receptor FtsY.</text>
</comment>
<dbReference type="InterPro" id="IPR004125">
    <property type="entry name" value="Signal_recog_particle_SRP54_M"/>
</dbReference>
<protein>
    <recommendedName>
        <fullName evidence="9">Signal recognition particle protein</fullName>
        <ecNumber evidence="9">3.6.5.4</ecNumber>
    </recommendedName>
    <alternativeName>
        <fullName evidence="9">Fifty-four homolog</fullName>
    </alternativeName>
</protein>
<dbReference type="SMART" id="SM00962">
    <property type="entry name" value="SRP54"/>
    <property type="match status" value="1"/>
</dbReference>
<comment type="caution">
    <text evidence="11">The sequence shown here is derived from an EMBL/GenBank/DDBJ whole genome shotgun (WGS) entry which is preliminary data.</text>
</comment>
<dbReference type="InterPro" id="IPR003593">
    <property type="entry name" value="AAA+_ATPase"/>
</dbReference>
<dbReference type="InterPro" id="IPR022941">
    <property type="entry name" value="SRP54"/>
</dbReference>
<feature type="domain" description="SRP54-type proteins GTP-binding" evidence="10">
    <location>
        <begin position="267"/>
        <end position="280"/>
    </location>
</feature>
<comment type="subunit">
    <text evidence="9">Part of the signal recognition particle protein translocation system, which is composed of SRP and FtsY.</text>
</comment>
<dbReference type="InterPro" id="IPR004780">
    <property type="entry name" value="SRP"/>
</dbReference>
<evidence type="ECO:0000313" key="12">
    <source>
        <dbReference type="Proteomes" id="UP000547674"/>
    </source>
</evidence>
<evidence type="ECO:0000256" key="5">
    <source>
        <dbReference type="ARBA" id="ARBA00023134"/>
    </source>
</evidence>
<dbReference type="FunFam" id="3.40.50.300:FF:000022">
    <property type="entry name" value="Signal recognition particle 54 kDa subunit"/>
    <property type="match status" value="1"/>
</dbReference>
<keyword evidence="9" id="KW-0963">Cytoplasm</keyword>
<name>A0A7Y2H297_UNCEI</name>
<dbReference type="AlphaFoldDB" id="A0A7Y2H297"/>
<gene>
    <name evidence="9 11" type="primary">ffh</name>
    <name evidence="11" type="ORF">HKN21_06985</name>
</gene>
<dbReference type="InterPro" id="IPR036891">
    <property type="entry name" value="Signal_recog_part_SRP54_M_sf"/>
</dbReference>
<accession>A0A7Y2H297</accession>
<keyword evidence="7 9" id="KW-0687">Ribonucleoprotein</keyword>
<evidence type="ECO:0000256" key="7">
    <source>
        <dbReference type="ARBA" id="ARBA00023274"/>
    </source>
</evidence>
<organism evidence="11 12">
    <name type="scientific">Eiseniibacteriota bacterium</name>
    <dbReference type="NCBI Taxonomy" id="2212470"/>
    <lineage>
        <taxon>Bacteria</taxon>
        <taxon>Candidatus Eiseniibacteriota</taxon>
    </lineage>
</organism>
<dbReference type="GO" id="GO:0048500">
    <property type="term" value="C:signal recognition particle"/>
    <property type="evidence" value="ECO:0007669"/>
    <property type="project" value="UniProtKB-UniRule"/>
</dbReference>
<dbReference type="PANTHER" id="PTHR11564:SF5">
    <property type="entry name" value="SIGNAL RECOGNITION PARTICLE SUBUNIT SRP54"/>
    <property type="match status" value="1"/>
</dbReference>
<dbReference type="GO" id="GO:0006614">
    <property type="term" value="P:SRP-dependent cotranslational protein targeting to membrane"/>
    <property type="evidence" value="ECO:0007669"/>
    <property type="project" value="InterPro"/>
</dbReference>
<evidence type="ECO:0000256" key="8">
    <source>
        <dbReference type="ARBA" id="ARBA00048027"/>
    </source>
</evidence>
<dbReference type="Pfam" id="PF02978">
    <property type="entry name" value="SRP_SPB"/>
    <property type="match status" value="1"/>
</dbReference>
<evidence type="ECO:0000256" key="9">
    <source>
        <dbReference type="HAMAP-Rule" id="MF_00306"/>
    </source>
</evidence>
<evidence type="ECO:0000256" key="2">
    <source>
        <dbReference type="ARBA" id="ARBA00022741"/>
    </source>
</evidence>
<keyword evidence="4 9" id="KW-0694">RNA-binding</keyword>
<dbReference type="Gene3D" id="1.20.120.140">
    <property type="entry name" value="Signal recognition particle SRP54, nucleotide-binding domain"/>
    <property type="match status" value="1"/>
</dbReference>
<feature type="binding site" evidence="9">
    <location>
        <begin position="188"/>
        <end position="192"/>
    </location>
    <ligand>
        <name>GTP</name>
        <dbReference type="ChEBI" id="CHEBI:37565"/>
    </ligand>
</feature>
<dbReference type="Pfam" id="PF00448">
    <property type="entry name" value="SRP54"/>
    <property type="match status" value="1"/>
</dbReference>
<dbReference type="SMART" id="SM00382">
    <property type="entry name" value="AAA"/>
    <property type="match status" value="1"/>
</dbReference>
<dbReference type="Gene3D" id="1.10.260.30">
    <property type="entry name" value="Signal recognition particle, SRP54 subunit, M-domain"/>
    <property type="match status" value="1"/>
</dbReference>
<dbReference type="Gene3D" id="3.40.50.300">
    <property type="entry name" value="P-loop containing nucleotide triphosphate hydrolases"/>
    <property type="match status" value="1"/>
</dbReference>
<dbReference type="GO" id="GO:0008312">
    <property type="term" value="F:7S RNA binding"/>
    <property type="evidence" value="ECO:0007669"/>
    <property type="project" value="InterPro"/>
</dbReference>
<dbReference type="InterPro" id="IPR013822">
    <property type="entry name" value="Signal_recog_particl_SRP54_hlx"/>
</dbReference>
<dbReference type="Pfam" id="PF02881">
    <property type="entry name" value="SRP54_N"/>
    <property type="match status" value="1"/>
</dbReference>
<dbReference type="GO" id="GO:0005525">
    <property type="term" value="F:GTP binding"/>
    <property type="evidence" value="ECO:0007669"/>
    <property type="project" value="UniProtKB-UniRule"/>
</dbReference>
<dbReference type="GO" id="GO:0003924">
    <property type="term" value="F:GTPase activity"/>
    <property type="evidence" value="ECO:0007669"/>
    <property type="project" value="UniProtKB-UniRule"/>
</dbReference>
<dbReference type="InterPro" id="IPR000897">
    <property type="entry name" value="SRP54_GTPase_dom"/>
</dbReference>
<dbReference type="Proteomes" id="UP000547674">
    <property type="component" value="Unassembled WGS sequence"/>
</dbReference>
<dbReference type="PROSITE" id="PS00300">
    <property type="entry name" value="SRP54"/>
    <property type="match status" value="1"/>
</dbReference>
<dbReference type="PANTHER" id="PTHR11564">
    <property type="entry name" value="SIGNAL RECOGNITION PARTICLE 54K PROTEIN SRP54"/>
    <property type="match status" value="1"/>
</dbReference>
<evidence type="ECO:0000313" key="11">
    <source>
        <dbReference type="EMBL" id="NNF06488.1"/>
    </source>
</evidence>
<proteinExistence type="inferred from homology"/>
<dbReference type="SUPFAM" id="SSF52540">
    <property type="entry name" value="P-loop containing nucleoside triphosphate hydrolases"/>
    <property type="match status" value="1"/>
</dbReference>
<sequence length="439" mass="47980">MFEDLSQKLEGAFKKLRGRGVLTPENIKEGLREVRRALLEADVNFKVAKDFIKRVEEKASGQEVLKGLNPGQQVVKIVHEELVGLLGGELVPLAKADSPPTVLMVVGLQGAGKTTLCGKLAQRIKKSGRRVLLVAADVYRPAAMDQLKVVGEGVGVEVFIQRIDDAVKICRAGVEEANNRGFDVVILDTAGRLHIDDELMGELQQIESDVKPHETLLVVDGLTGQDAVNVAESFNEKLGLTGAVLTKMDGDARGGAALSMRHVTGVPIKFVGVGEKSDALEEFHPDRMASRILGMGDVLTLVEKAQEVVDQDEAMKMAEKLRKQQFSLEDFLTQMQQIKKMGPLEDILKMIPGVGNKLSGMSIDDKAMGRIEAIIQSMTRGERETPTIINGSRRKRIARGSGTSIQEVNQLLKQFRDAQKMMKMLGKRGGKGMKLPLPF</sequence>
<dbReference type="CDD" id="cd18539">
    <property type="entry name" value="SRP_G"/>
    <property type="match status" value="1"/>
</dbReference>
<feature type="binding site" evidence="9">
    <location>
        <begin position="107"/>
        <end position="114"/>
    </location>
    <ligand>
        <name>GTP</name>
        <dbReference type="ChEBI" id="CHEBI:37565"/>
    </ligand>
</feature>
<evidence type="ECO:0000259" key="10">
    <source>
        <dbReference type="PROSITE" id="PS00300"/>
    </source>
</evidence>
<dbReference type="NCBIfam" id="TIGR00959">
    <property type="entry name" value="ffh"/>
    <property type="match status" value="1"/>
</dbReference>
<comment type="catalytic activity">
    <reaction evidence="8 9">
        <text>GTP + H2O = GDP + phosphate + H(+)</text>
        <dbReference type="Rhea" id="RHEA:19669"/>
        <dbReference type="ChEBI" id="CHEBI:15377"/>
        <dbReference type="ChEBI" id="CHEBI:15378"/>
        <dbReference type="ChEBI" id="CHEBI:37565"/>
        <dbReference type="ChEBI" id="CHEBI:43474"/>
        <dbReference type="ChEBI" id="CHEBI:58189"/>
        <dbReference type="EC" id="3.6.5.4"/>
    </reaction>
</comment>
<evidence type="ECO:0000256" key="3">
    <source>
        <dbReference type="ARBA" id="ARBA00022801"/>
    </source>
</evidence>
<evidence type="ECO:0000256" key="4">
    <source>
        <dbReference type="ARBA" id="ARBA00022884"/>
    </source>
</evidence>
<dbReference type="SMART" id="SM00963">
    <property type="entry name" value="SRP54_N"/>
    <property type="match status" value="1"/>
</dbReference>
<keyword evidence="2 9" id="KW-0547">Nucleotide-binding</keyword>
<dbReference type="SUPFAM" id="SSF47446">
    <property type="entry name" value="Signal peptide-binding domain"/>
    <property type="match status" value="1"/>
</dbReference>
<comment type="domain">
    <text evidence="9">Composed of three domains: the N-terminal N domain, which is responsible for interactions with the ribosome, the central G domain, which binds GTP, and the C-terminal M domain, which binds the RNA and the signal sequence of the RNC.</text>
</comment>
<comment type="similarity">
    <text evidence="1 9">Belongs to the GTP-binding SRP family. SRP54 subfamily.</text>
</comment>
<reference evidence="11 12" key="1">
    <citation type="submission" date="2020-03" db="EMBL/GenBank/DDBJ databases">
        <title>Metabolic flexibility allows generalist bacteria to become dominant in a frequently disturbed ecosystem.</title>
        <authorList>
            <person name="Chen Y.-J."/>
            <person name="Leung P.M."/>
            <person name="Bay S.K."/>
            <person name="Hugenholtz P."/>
            <person name="Kessler A.J."/>
            <person name="Shelley G."/>
            <person name="Waite D.W."/>
            <person name="Cook P.L."/>
            <person name="Greening C."/>
        </authorList>
    </citation>
    <scope>NUCLEOTIDE SEQUENCE [LARGE SCALE GENOMIC DNA]</scope>
    <source>
        <strain evidence="11">SS_bin_28</strain>
    </source>
</reference>
<dbReference type="InterPro" id="IPR027417">
    <property type="entry name" value="P-loop_NTPase"/>
</dbReference>
<dbReference type="EC" id="3.6.5.4" evidence="9"/>
<evidence type="ECO:0000256" key="1">
    <source>
        <dbReference type="ARBA" id="ARBA00005450"/>
    </source>
</evidence>
<feature type="binding site" evidence="9">
    <location>
        <begin position="246"/>
        <end position="249"/>
    </location>
    <ligand>
        <name>GTP</name>
        <dbReference type="ChEBI" id="CHEBI:37565"/>
    </ligand>
</feature>
<keyword evidence="5 9" id="KW-0342">GTP-binding</keyword>